<organism evidence="6 7">
    <name type="scientific">Collichthys lucidus</name>
    <name type="common">Big head croaker</name>
    <name type="synonym">Sciaena lucida</name>
    <dbReference type="NCBI Taxonomy" id="240159"/>
    <lineage>
        <taxon>Eukaryota</taxon>
        <taxon>Metazoa</taxon>
        <taxon>Chordata</taxon>
        <taxon>Craniata</taxon>
        <taxon>Vertebrata</taxon>
        <taxon>Euteleostomi</taxon>
        <taxon>Actinopterygii</taxon>
        <taxon>Neopterygii</taxon>
        <taxon>Teleostei</taxon>
        <taxon>Neoteleostei</taxon>
        <taxon>Acanthomorphata</taxon>
        <taxon>Eupercaria</taxon>
        <taxon>Sciaenidae</taxon>
        <taxon>Collichthys</taxon>
    </lineage>
</organism>
<dbReference type="GO" id="GO:0060294">
    <property type="term" value="P:cilium movement involved in cell motility"/>
    <property type="evidence" value="ECO:0007669"/>
    <property type="project" value="TreeGrafter"/>
</dbReference>
<evidence type="ECO:0000313" key="7">
    <source>
        <dbReference type="Proteomes" id="UP000298787"/>
    </source>
</evidence>
<accession>A0A4U5UK72</accession>
<feature type="compositionally biased region" description="Basic and acidic residues" evidence="5">
    <location>
        <begin position="793"/>
        <end position="813"/>
    </location>
</feature>
<feature type="region of interest" description="Disordered" evidence="5">
    <location>
        <begin position="1"/>
        <end position="21"/>
    </location>
</feature>
<dbReference type="SUPFAM" id="SSF50978">
    <property type="entry name" value="WD40 repeat-like"/>
    <property type="match status" value="1"/>
</dbReference>
<dbReference type="GO" id="GO:0045504">
    <property type="term" value="F:dynein heavy chain binding"/>
    <property type="evidence" value="ECO:0007669"/>
    <property type="project" value="TreeGrafter"/>
</dbReference>
<dbReference type="GO" id="GO:0045503">
    <property type="term" value="F:dynein light chain binding"/>
    <property type="evidence" value="ECO:0007669"/>
    <property type="project" value="TreeGrafter"/>
</dbReference>
<evidence type="ECO:0000256" key="3">
    <source>
        <dbReference type="ARBA" id="ARBA00022574"/>
    </source>
</evidence>
<dbReference type="EMBL" id="CM014085">
    <property type="protein sequence ID" value="TKS75183.1"/>
    <property type="molecule type" value="Genomic_DNA"/>
</dbReference>
<gene>
    <name evidence="6" type="ORF">D9C73_009267</name>
</gene>
<dbReference type="InterPro" id="IPR001680">
    <property type="entry name" value="WD40_rpt"/>
</dbReference>
<dbReference type="PANTHER" id="PTHR12442">
    <property type="entry name" value="DYNEIN INTERMEDIATE CHAIN"/>
    <property type="match status" value="1"/>
</dbReference>
<evidence type="ECO:0000256" key="1">
    <source>
        <dbReference type="ARBA" id="ARBA00004496"/>
    </source>
</evidence>
<keyword evidence="2" id="KW-0963">Cytoplasm</keyword>
<reference evidence="6 7" key="1">
    <citation type="submission" date="2019-01" db="EMBL/GenBank/DDBJ databases">
        <title>Genome Assembly of Collichthys lucidus.</title>
        <authorList>
            <person name="Cai M."/>
            <person name="Xiao S."/>
        </authorList>
    </citation>
    <scope>NUCLEOTIDE SEQUENCE [LARGE SCALE GENOMIC DNA]</scope>
    <source>
        <strain evidence="6">JT15FE1705JMU</strain>
        <tissue evidence="6">Muscle</tissue>
    </source>
</reference>
<keyword evidence="4" id="KW-0677">Repeat</keyword>
<evidence type="ECO:0000256" key="4">
    <source>
        <dbReference type="ARBA" id="ARBA00022737"/>
    </source>
</evidence>
<comment type="subcellular location">
    <subcellularLocation>
        <location evidence="1">Cytoplasm</location>
    </subcellularLocation>
</comment>
<proteinExistence type="predicted"/>
<dbReference type="Proteomes" id="UP000298787">
    <property type="component" value="Chromosome 8"/>
</dbReference>
<keyword evidence="7" id="KW-1185">Reference proteome</keyword>
<evidence type="ECO:0000256" key="5">
    <source>
        <dbReference type="SAM" id="MobiDB-lite"/>
    </source>
</evidence>
<dbReference type="SMART" id="SM00320">
    <property type="entry name" value="WD40"/>
    <property type="match status" value="4"/>
</dbReference>
<evidence type="ECO:0000256" key="2">
    <source>
        <dbReference type="ARBA" id="ARBA00022490"/>
    </source>
</evidence>
<dbReference type="STRING" id="240159.A0A4U5UK72"/>
<dbReference type="GO" id="GO:0036159">
    <property type="term" value="P:inner dynein arm assembly"/>
    <property type="evidence" value="ECO:0007669"/>
    <property type="project" value="TreeGrafter"/>
</dbReference>
<dbReference type="PANTHER" id="PTHR12442:SF5">
    <property type="entry name" value="DYNEIN AXONEMAL INTERMEDIATE CHAIN 3"/>
    <property type="match status" value="1"/>
</dbReference>
<dbReference type="InterPro" id="IPR050687">
    <property type="entry name" value="Dynein_IC"/>
</dbReference>
<dbReference type="Gene3D" id="2.130.10.10">
    <property type="entry name" value="YVTN repeat-like/Quinoprotein amine dehydrogenase"/>
    <property type="match status" value="2"/>
</dbReference>
<dbReference type="InterPro" id="IPR015943">
    <property type="entry name" value="WD40/YVTN_repeat-like_dom_sf"/>
</dbReference>
<keyword evidence="3" id="KW-0853">WD repeat</keyword>
<dbReference type="InterPro" id="IPR036322">
    <property type="entry name" value="WD40_repeat_dom_sf"/>
</dbReference>
<feature type="region of interest" description="Disordered" evidence="5">
    <location>
        <begin position="793"/>
        <end position="827"/>
    </location>
</feature>
<sequence length="848" mass="96571">MPVKKRSAASSASSKGKRHPDDIFPMVLTSATQELFGCLADEDVTGENPHKLLRKDDIIQDIKTRAAVSDFSPVKQIVLDYPEDELLLVFDRDFVYGQCFYLVVTPEAKDRILNPPVLQTEEVFKNEVNKTPEPQPWIPQGSEREVDAEADTETREKLRYKFSRVRRNFGSPVCFSDRNTADAKDGYLECASYQDSRFSIKQMQRDCGMQAVPRLQSSSAQTQWKFQRNVFTQYVPRQLSDEEKENVLQSDSLKKFCTSVTPRILHTLQQVQIANVFVDSWKALGAGVEDGDWAGKVYEDLALYQAFTDQKYTNNKKISTVNWHPTIYGVIAVALMKEKEERESESTPSFILFYSFSDPSNSQLLLECPDDICAFEFCPSDPNIIVGGCINGQVVLWDISAHVIHLQGTEPRSKKVSIDTDTYDLDDNKEKTPTVHYSALSAAESSHKAPITDIQWLPPTFEVTRTGSPAENKYKISVQFVTCSPDGWIMFWDLRVQKATRQPVIDAKQTTPRSDTFKHLDRMWKPLFRISLPKINTSGEYLPLKFSLEHYTCSGNKTEDDDEINDSSEVPDYSQLRLPSAKTLTALEDVNTKLYIGTEDGEIVYADWKPVRDESGRQHSGKPLHCYRVHDGMVNTVQRSPFFKDIILTMGSFNFAIWKEGVMEDLIIQSPSSEQICTAACWSLSQPAVFFIGKKDGSIEVWNLLEKTSGPAQVQAHVTDAKITCIKPWTASSKQHFLAVTDDQGLVRVLEIPKTLHSSSRSKGSSVKKYFQLEEDRLHFYLQKVDEWEKLKKEAEEAKKRTEPEKSPKEKDQPTVPSVQEWRDHQMLEESVLKEHRLWTPPANTQDT</sequence>
<feature type="region of interest" description="Disordered" evidence="5">
    <location>
        <begin position="129"/>
        <end position="150"/>
    </location>
</feature>
<evidence type="ECO:0000313" key="6">
    <source>
        <dbReference type="EMBL" id="TKS75183.1"/>
    </source>
</evidence>
<dbReference type="AlphaFoldDB" id="A0A4U5UK72"/>
<dbReference type="GO" id="GO:0036156">
    <property type="term" value="C:inner dynein arm"/>
    <property type="evidence" value="ECO:0007669"/>
    <property type="project" value="TreeGrafter"/>
</dbReference>
<name>A0A4U5UK72_COLLU</name>
<protein>
    <submittedName>
        <fullName evidence="6">WD repeat-containing protein 63</fullName>
    </submittedName>
</protein>